<evidence type="ECO:0000256" key="8">
    <source>
        <dbReference type="ARBA" id="ARBA00023012"/>
    </source>
</evidence>
<keyword evidence="6 10" id="KW-0418">Kinase</keyword>
<dbReference type="PANTHER" id="PTHR24421:SF10">
    <property type="entry name" value="NITRATE_NITRITE SENSOR PROTEIN NARQ"/>
    <property type="match status" value="1"/>
</dbReference>
<dbReference type="Proteomes" id="UP000008495">
    <property type="component" value="Unassembled WGS sequence"/>
</dbReference>
<keyword evidence="3" id="KW-0597">Phosphoprotein</keyword>
<organism evidence="10 11">
    <name type="scientific">Austwickia chelonae NBRC 105200</name>
    <dbReference type="NCBI Taxonomy" id="1184607"/>
    <lineage>
        <taxon>Bacteria</taxon>
        <taxon>Bacillati</taxon>
        <taxon>Actinomycetota</taxon>
        <taxon>Actinomycetes</taxon>
        <taxon>Micrococcales</taxon>
        <taxon>Dermatophilaceae</taxon>
        <taxon>Austwickia</taxon>
    </lineage>
</organism>
<evidence type="ECO:0000313" key="10">
    <source>
        <dbReference type="EMBL" id="GAB78817.1"/>
    </source>
</evidence>
<comment type="caution">
    <text evidence="10">The sequence shown here is derived from an EMBL/GenBank/DDBJ whole genome shotgun (WGS) entry which is preliminary data.</text>
</comment>
<dbReference type="InterPro" id="IPR011712">
    <property type="entry name" value="Sig_transdc_His_kin_sub3_dim/P"/>
</dbReference>
<dbReference type="Pfam" id="PF02518">
    <property type="entry name" value="HATPase_c"/>
    <property type="match status" value="1"/>
</dbReference>
<keyword evidence="11" id="KW-1185">Reference proteome</keyword>
<dbReference type="InterPro" id="IPR036890">
    <property type="entry name" value="HATPase_C_sf"/>
</dbReference>
<keyword evidence="8" id="KW-0902">Two-component regulatory system</keyword>
<protein>
    <recommendedName>
        <fullName evidence="2">histidine kinase</fullName>
        <ecNumber evidence="2">2.7.13.3</ecNumber>
    </recommendedName>
</protein>
<dbReference type="PANTHER" id="PTHR24421">
    <property type="entry name" value="NITRATE/NITRITE SENSOR PROTEIN NARX-RELATED"/>
    <property type="match status" value="1"/>
</dbReference>
<gene>
    <name evidence="10" type="ORF">AUCHE_17_00270</name>
</gene>
<comment type="catalytic activity">
    <reaction evidence="1">
        <text>ATP + protein L-histidine = ADP + protein N-phospho-L-histidine.</text>
        <dbReference type="EC" id="2.7.13.3"/>
    </reaction>
</comment>
<evidence type="ECO:0000256" key="5">
    <source>
        <dbReference type="ARBA" id="ARBA00022741"/>
    </source>
</evidence>
<keyword evidence="5" id="KW-0547">Nucleotide-binding</keyword>
<dbReference type="Pfam" id="PF07730">
    <property type="entry name" value="HisKA_3"/>
    <property type="match status" value="1"/>
</dbReference>
<dbReference type="InterPro" id="IPR029016">
    <property type="entry name" value="GAF-like_dom_sf"/>
</dbReference>
<dbReference type="GO" id="GO:0000155">
    <property type="term" value="F:phosphorelay sensor kinase activity"/>
    <property type="evidence" value="ECO:0007669"/>
    <property type="project" value="InterPro"/>
</dbReference>
<reference evidence="10 11" key="1">
    <citation type="submission" date="2012-08" db="EMBL/GenBank/DDBJ databases">
        <title>Whole genome shotgun sequence of Austwickia chelonae NBRC 105200.</title>
        <authorList>
            <person name="Yoshida I."/>
            <person name="Hosoyama A."/>
            <person name="Tsuchikane K."/>
            <person name="Katsumata H."/>
            <person name="Ando Y."/>
            <person name="Ohji S."/>
            <person name="Hamada M."/>
            <person name="Tamura T."/>
            <person name="Yamazoe A."/>
            <person name="Yamazaki S."/>
            <person name="Fujita N."/>
        </authorList>
    </citation>
    <scope>NUCLEOTIDE SEQUENCE [LARGE SCALE GENOMIC DNA]</scope>
    <source>
        <strain evidence="10 11">NBRC 105200</strain>
    </source>
</reference>
<evidence type="ECO:0000256" key="3">
    <source>
        <dbReference type="ARBA" id="ARBA00022553"/>
    </source>
</evidence>
<evidence type="ECO:0000256" key="1">
    <source>
        <dbReference type="ARBA" id="ARBA00000085"/>
    </source>
</evidence>
<dbReference type="GO" id="GO:0005524">
    <property type="term" value="F:ATP binding"/>
    <property type="evidence" value="ECO:0007669"/>
    <property type="project" value="UniProtKB-KW"/>
</dbReference>
<dbReference type="EMBL" id="BAGZ01000017">
    <property type="protein sequence ID" value="GAB78817.1"/>
    <property type="molecule type" value="Genomic_DNA"/>
</dbReference>
<dbReference type="Gene3D" id="1.20.5.1930">
    <property type="match status" value="1"/>
</dbReference>
<dbReference type="STRING" id="100225.SAMN05421595_0028"/>
<name>K6WAF1_9MICO</name>
<evidence type="ECO:0000259" key="9">
    <source>
        <dbReference type="PROSITE" id="PS50109"/>
    </source>
</evidence>
<feature type="domain" description="Histidine kinase" evidence="9">
    <location>
        <begin position="203"/>
        <end position="402"/>
    </location>
</feature>
<evidence type="ECO:0000256" key="6">
    <source>
        <dbReference type="ARBA" id="ARBA00022777"/>
    </source>
</evidence>
<dbReference type="Gene3D" id="3.30.450.40">
    <property type="match status" value="1"/>
</dbReference>
<dbReference type="AlphaFoldDB" id="K6WAF1"/>
<dbReference type="InterPro" id="IPR003594">
    <property type="entry name" value="HATPase_dom"/>
</dbReference>
<evidence type="ECO:0000313" key="11">
    <source>
        <dbReference type="Proteomes" id="UP000008495"/>
    </source>
</evidence>
<sequence>MVTAIRRGHRLLTERHQELDAAHRRLAQALAERDHSHRCTEAVCDILLRITRREPLSTTLSSIAAHARVLVDADDAGLCLQSEPAADRRVCIRGQGGHCCHDRTEGCPAKESAHPNLLTLPTPDTPDDPCLAVSTPPVDGAITAYPVRDTRDLAGSLWVDKAEITPGDDAFLKTLADLASIAIDQANLLQATSHAATLAERDRIAREMHDSLAQVLGVTHLRLQVLLTREDIHEIRPVSEELHHLADLCHDAYRDVRESILGLRESPRADQGLLDSLRTYVTKYSRQSCIDTRLENHVPADPRLSPHCEVQVIRVVQEALTNVRKHSGAATAVVRITETPENVMFEIEDDGRGFDPRHVMSDAESFGLRSMRERSESAGGRLTIEATPGQGTRVALAVPRATGHDLLHDVVGA</sequence>
<keyword evidence="4" id="KW-0808">Transferase</keyword>
<dbReference type="Gene3D" id="3.30.565.10">
    <property type="entry name" value="Histidine kinase-like ATPase, C-terminal domain"/>
    <property type="match status" value="1"/>
</dbReference>
<dbReference type="eggNOG" id="COG3850">
    <property type="taxonomic scope" value="Bacteria"/>
</dbReference>
<dbReference type="GO" id="GO:0016020">
    <property type="term" value="C:membrane"/>
    <property type="evidence" value="ECO:0007669"/>
    <property type="project" value="InterPro"/>
</dbReference>
<dbReference type="CDD" id="cd16917">
    <property type="entry name" value="HATPase_UhpB-NarQ-NarX-like"/>
    <property type="match status" value="1"/>
</dbReference>
<evidence type="ECO:0000256" key="7">
    <source>
        <dbReference type="ARBA" id="ARBA00022840"/>
    </source>
</evidence>
<dbReference type="PROSITE" id="PS50109">
    <property type="entry name" value="HIS_KIN"/>
    <property type="match status" value="1"/>
</dbReference>
<keyword evidence="7" id="KW-0067">ATP-binding</keyword>
<dbReference type="SUPFAM" id="SSF55874">
    <property type="entry name" value="ATPase domain of HSP90 chaperone/DNA topoisomerase II/histidine kinase"/>
    <property type="match status" value="1"/>
</dbReference>
<dbReference type="SUPFAM" id="SSF55781">
    <property type="entry name" value="GAF domain-like"/>
    <property type="match status" value="1"/>
</dbReference>
<dbReference type="InterPro" id="IPR050482">
    <property type="entry name" value="Sensor_HK_TwoCompSys"/>
</dbReference>
<dbReference type="SMART" id="SM00387">
    <property type="entry name" value="HATPase_c"/>
    <property type="match status" value="1"/>
</dbReference>
<dbReference type="GO" id="GO:0046983">
    <property type="term" value="F:protein dimerization activity"/>
    <property type="evidence" value="ECO:0007669"/>
    <property type="project" value="InterPro"/>
</dbReference>
<accession>K6WAF1</accession>
<evidence type="ECO:0000256" key="4">
    <source>
        <dbReference type="ARBA" id="ARBA00022679"/>
    </source>
</evidence>
<dbReference type="EC" id="2.7.13.3" evidence="2"/>
<evidence type="ECO:0000256" key="2">
    <source>
        <dbReference type="ARBA" id="ARBA00012438"/>
    </source>
</evidence>
<dbReference type="InterPro" id="IPR005467">
    <property type="entry name" value="His_kinase_dom"/>
</dbReference>
<proteinExistence type="predicted"/>